<name>A0ABY9MRR3_9GAMM</name>
<evidence type="ECO:0000313" key="5">
    <source>
        <dbReference type="Proteomes" id="UP001236657"/>
    </source>
</evidence>
<evidence type="ECO:0000313" key="4">
    <source>
        <dbReference type="EMBL" id="WML90511.1"/>
    </source>
</evidence>
<keyword evidence="1" id="KW-0808">Transferase</keyword>
<sequence length="140" mass="15923">MDKKQYHIFTYGSLMFGRVWSCIVSGNYATIPATLHGYQRLAVTGEEYPVAVPAPSEISIPGILYLNVNTADIARLDAFEGDYYLRLQTPLLTVTGDTLIAQTYVLNPIYQHIAAPFEWDVEQFRNQGLERFITRYPGFH</sequence>
<feature type="domain" description="Gamma-glutamylcyclotransferase AIG2-like" evidence="3">
    <location>
        <begin position="8"/>
        <end position="108"/>
    </location>
</feature>
<reference evidence="4 5" key="1">
    <citation type="submission" date="2023-08" db="EMBL/GenBank/DDBJ databases">
        <title>New molecular markers tilS and rpoB for phylogenetic and monitoring studies of the genus Thiothrix biodiversity.</title>
        <authorList>
            <person name="Ravin N.V."/>
            <person name="Smolyakov D."/>
            <person name="Markov N.D."/>
            <person name="Beletsky A.V."/>
            <person name="Mardanov A.V."/>
            <person name="Rudenko T.S."/>
            <person name="Grabovich M.Y."/>
        </authorList>
    </citation>
    <scope>NUCLEOTIDE SEQUENCE [LARGE SCALE GENOMIC DNA]</scope>
    <source>
        <strain evidence="4 5">MK1</strain>
    </source>
</reference>
<dbReference type="Pfam" id="PF06094">
    <property type="entry name" value="GGACT"/>
    <property type="match status" value="1"/>
</dbReference>
<evidence type="ECO:0000259" key="3">
    <source>
        <dbReference type="Pfam" id="PF06094"/>
    </source>
</evidence>
<dbReference type="InterPro" id="IPR036568">
    <property type="entry name" value="GGCT-like_sf"/>
</dbReference>
<dbReference type="Gene3D" id="3.10.490.10">
    <property type="entry name" value="Gamma-glutamyl cyclotransferase-like"/>
    <property type="match status" value="1"/>
</dbReference>
<dbReference type="PANTHER" id="PTHR31544">
    <property type="entry name" value="AIG2-LIKE PROTEIN D"/>
    <property type="match status" value="1"/>
</dbReference>
<accession>A0ABY9MRR3</accession>
<dbReference type="Proteomes" id="UP001236657">
    <property type="component" value="Chromosome"/>
</dbReference>
<protein>
    <recommendedName>
        <fullName evidence="2">Putative gamma-glutamylcyclotransferase</fullName>
    </recommendedName>
</protein>
<dbReference type="RefSeq" id="WP_308894983.1">
    <property type="nucleotide sequence ID" value="NZ_CP133218.1"/>
</dbReference>
<dbReference type="InterPro" id="IPR013024">
    <property type="entry name" value="GGCT-like"/>
</dbReference>
<organism evidence="4 5">
    <name type="scientific">Thiothrix lacustris</name>
    <dbReference type="NCBI Taxonomy" id="525917"/>
    <lineage>
        <taxon>Bacteria</taxon>
        <taxon>Pseudomonadati</taxon>
        <taxon>Pseudomonadota</taxon>
        <taxon>Gammaproteobacteria</taxon>
        <taxon>Thiotrichales</taxon>
        <taxon>Thiotrichaceae</taxon>
        <taxon>Thiothrix</taxon>
    </lineage>
</organism>
<proteinExistence type="predicted"/>
<keyword evidence="5" id="KW-1185">Reference proteome</keyword>
<dbReference type="InterPro" id="IPR009288">
    <property type="entry name" value="AIG2-like_dom"/>
</dbReference>
<evidence type="ECO:0000256" key="2">
    <source>
        <dbReference type="ARBA" id="ARBA00030602"/>
    </source>
</evidence>
<dbReference type="SUPFAM" id="SSF110857">
    <property type="entry name" value="Gamma-glutamyl cyclotransferase-like"/>
    <property type="match status" value="1"/>
</dbReference>
<evidence type="ECO:0000256" key="1">
    <source>
        <dbReference type="ARBA" id="ARBA00022679"/>
    </source>
</evidence>
<dbReference type="PANTHER" id="PTHR31544:SF2">
    <property type="entry name" value="AIG2-LIKE PROTEIN D"/>
    <property type="match status" value="1"/>
</dbReference>
<dbReference type="CDD" id="cd06661">
    <property type="entry name" value="GGCT_like"/>
    <property type="match status" value="1"/>
</dbReference>
<dbReference type="InterPro" id="IPR045038">
    <property type="entry name" value="AIG2-like"/>
</dbReference>
<dbReference type="EMBL" id="CP133218">
    <property type="protein sequence ID" value="WML90511.1"/>
    <property type="molecule type" value="Genomic_DNA"/>
</dbReference>
<gene>
    <name evidence="4" type="ORF">RCF98_16270</name>
</gene>